<reference evidence="2 4" key="2">
    <citation type="submission" date="2018-12" db="EMBL/GenBank/DDBJ databases">
        <authorList>
            <consortium name="Pathogen Informatics"/>
        </authorList>
    </citation>
    <scope>NUCLEOTIDE SEQUENCE [LARGE SCALE GENOMIC DNA]</scope>
    <source>
        <strain evidence="2 4">NCTC11976</strain>
    </source>
</reference>
<accession>A0A0W0SB41</accession>
<keyword evidence="4" id="KW-1185">Reference proteome</keyword>
<dbReference type="EMBL" id="LR134173">
    <property type="protein sequence ID" value="VEB38998.1"/>
    <property type="molecule type" value="Genomic_DNA"/>
</dbReference>
<evidence type="ECO:0000313" key="2">
    <source>
        <dbReference type="EMBL" id="VEB38998.1"/>
    </source>
</evidence>
<reference evidence="1 3" key="1">
    <citation type="submission" date="2015-11" db="EMBL/GenBank/DDBJ databases">
        <title>Genomic analysis of 38 Legionella species identifies large and diverse effector repertoires.</title>
        <authorList>
            <person name="Burstein D."/>
            <person name="Amaro F."/>
            <person name="Zusman T."/>
            <person name="Lifshitz Z."/>
            <person name="Cohen O."/>
            <person name="Gilbert J.A."/>
            <person name="Pupko T."/>
            <person name="Shuman H.A."/>
            <person name="Segal G."/>
        </authorList>
    </citation>
    <scope>NUCLEOTIDE SEQUENCE [LARGE SCALE GENOMIC DNA]</scope>
    <source>
        <strain evidence="1 3">ORW</strain>
    </source>
</reference>
<proteinExistence type="predicted"/>
<name>A0A0W0SB41_9GAMM</name>
<protein>
    <submittedName>
        <fullName evidence="1">Uncharacterized protein</fullName>
    </submittedName>
</protein>
<dbReference type="EMBL" id="LNXW01000013">
    <property type="protein sequence ID" value="KTC80361.1"/>
    <property type="molecule type" value="Genomic_DNA"/>
</dbReference>
<dbReference type="PATRIC" id="fig|28084.5.peg.2577"/>
<evidence type="ECO:0000313" key="4">
    <source>
        <dbReference type="Proteomes" id="UP000277577"/>
    </source>
</evidence>
<dbReference type="RefSeq" id="WP_051544383.1">
    <property type="nucleotide sequence ID" value="NZ_CAAAIT010000001.1"/>
</dbReference>
<dbReference type="Proteomes" id="UP000277577">
    <property type="component" value="Chromosome"/>
</dbReference>
<dbReference type="OrthoDB" id="5652680at2"/>
<dbReference type="AlphaFoldDB" id="A0A0W0SB41"/>
<organism evidence="1 3">
    <name type="scientific">Legionella cherrii</name>
    <dbReference type="NCBI Taxonomy" id="28084"/>
    <lineage>
        <taxon>Bacteria</taxon>
        <taxon>Pseudomonadati</taxon>
        <taxon>Pseudomonadota</taxon>
        <taxon>Gammaproteobacteria</taxon>
        <taxon>Legionellales</taxon>
        <taxon>Legionellaceae</taxon>
        <taxon>Legionella</taxon>
    </lineage>
</organism>
<evidence type="ECO:0000313" key="3">
    <source>
        <dbReference type="Proteomes" id="UP000054921"/>
    </source>
</evidence>
<dbReference type="Proteomes" id="UP000054921">
    <property type="component" value="Unassembled WGS sequence"/>
</dbReference>
<gene>
    <name evidence="1" type="ORF">Lche_2381</name>
    <name evidence="2" type="ORF">NCTC11976_03023</name>
</gene>
<evidence type="ECO:0000313" key="1">
    <source>
        <dbReference type="EMBL" id="KTC80361.1"/>
    </source>
</evidence>
<sequence>MPVSKECIQLLQKLVDHYEQYGKKDKDYLLIYPLLKEFLFLVLQHRKEHKDERLIGFLSSSALILQENPSFAQECRSFLIAFQETTHALDSMLDAELNIQSELDASWGKQLESEANTSLGPSLFFLELQEAVAKRAQRMAEKESGTWGKPELG</sequence>